<proteinExistence type="predicted"/>
<dbReference type="EMBL" id="FIZP01000002">
    <property type="protein sequence ID" value="CZE47030.1"/>
    <property type="molecule type" value="Genomic_DNA"/>
</dbReference>
<evidence type="ECO:0000313" key="1">
    <source>
        <dbReference type="EMBL" id="CZE47030.1"/>
    </source>
</evidence>
<gene>
    <name evidence="1" type="ORF">ERS672216_00679</name>
</gene>
<name>A0A128EDK2_9BACT</name>
<evidence type="ECO:0000313" key="2">
    <source>
        <dbReference type="Proteomes" id="UP000069632"/>
    </source>
</evidence>
<dbReference type="OrthoDB" id="5358202at2"/>
<organism evidence="1 2">
    <name type="scientific">Campylobacter geochelonis</name>
    <dbReference type="NCBI Taxonomy" id="1780362"/>
    <lineage>
        <taxon>Bacteria</taxon>
        <taxon>Pseudomonadati</taxon>
        <taxon>Campylobacterota</taxon>
        <taxon>Epsilonproteobacteria</taxon>
        <taxon>Campylobacterales</taxon>
        <taxon>Campylobacteraceae</taxon>
        <taxon>Campylobacter</taxon>
    </lineage>
</organism>
<sequence>MFFGFDKRGDIVPNFLYGSEQKTINLLFLTQFNSCVENELKIPLKYAKNGDLKDIFTKMVKALLMPKELKFSKANKFCITSNLILFSLFNSTKPPILASKPSLKAAKLASMFLNDGLVFNANELFRNFIFNKISRIHQDKKVYIENGIIYISVQDKPVVGILPAFKTFDIDDKKSYEKEIKLALNLSKKTPRIYIALPRQKGLKKHITVQACELDSANSCVKIVPYSITNKVFIKKFMDNNI</sequence>
<protein>
    <submittedName>
        <fullName evidence="1">UDP-N-acetylmuramate--L-alanine ligase (UDP-N-acetylmuramoyl-L-alanine synthetase)</fullName>
        <ecNumber evidence="1">6.3.2.8</ecNumber>
    </submittedName>
</protein>
<keyword evidence="1" id="KW-0436">Ligase</keyword>
<accession>A0A128EDK2</accession>
<dbReference type="RefSeq" id="WP_075540077.1">
    <property type="nucleotide sequence ID" value="NZ_CP053844.1"/>
</dbReference>
<dbReference type="EC" id="6.3.2.8" evidence="1"/>
<dbReference type="Proteomes" id="UP000069632">
    <property type="component" value="Unassembled WGS sequence"/>
</dbReference>
<dbReference type="GO" id="GO:0008763">
    <property type="term" value="F:UDP-N-acetylmuramate-L-alanine ligase activity"/>
    <property type="evidence" value="ECO:0007669"/>
    <property type="project" value="UniProtKB-EC"/>
</dbReference>
<dbReference type="AlphaFoldDB" id="A0A128EDK2"/>
<keyword evidence="2" id="KW-1185">Reference proteome</keyword>
<reference evidence="1 2" key="1">
    <citation type="submission" date="2016-02" db="EMBL/GenBank/DDBJ databases">
        <authorList>
            <consortium name="Pathogen Informatics"/>
        </authorList>
    </citation>
    <scope>NUCLEOTIDE SEQUENCE [LARGE SCALE GENOMIC DNA]</scope>
    <source>
        <strain evidence="1 2">RC20</strain>
    </source>
</reference>